<dbReference type="InterPro" id="IPR050582">
    <property type="entry name" value="HAD-like_SerB"/>
</dbReference>
<name>A0A366DQ66_9HYPH</name>
<dbReference type="GO" id="GO:0016787">
    <property type="term" value="F:hydrolase activity"/>
    <property type="evidence" value="ECO:0007669"/>
    <property type="project" value="UniProtKB-KW"/>
</dbReference>
<evidence type="ECO:0000256" key="3">
    <source>
        <dbReference type="ARBA" id="ARBA00022842"/>
    </source>
</evidence>
<dbReference type="EMBL" id="QNRH01000007">
    <property type="protein sequence ID" value="RBO92222.1"/>
    <property type="molecule type" value="Genomic_DNA"/>
</dbReference>
<organism evidence="4 5">
    <name type="scientific">Pseudochrobactrum asaccharolyticum</name>
    <dbReference type="NCBI Taxonomy" id="354351"/>
    <lineage>
        <taxon>Bacteria</taxon>
        <taxon>Pseudomonadati</taxon>
        <taxon>Pseudomonadota</taxon>
        <taxon>Alphaproteobacteria</taxon>
        <taxon>Hyphomicrobiales</taxon>
        <taxon>Brucellaceae</taxon>
        <taxon>Pseudochrobactrum</taxon>
    </lineage>
</organism>
<dbReference type="Gene3D" id="3.40.50.1000">
    <property type="entry name" value="HAD superfamily/HAD-like"/>
    <property type="match status" value="1"/>
</dbReference>
<sequence length="224" mass="25280">MTLFPVLATTSFAFFDVDETIIRDKSMFSILKAIERTNTTFRKKNVLKRLDDLRDCGADRTTINKAFYESFAGLLQKQVQKLAEEYFLTQLKNSIDFFIKPAVDCLRWHAAHGIEPVFVSGSSIDFLQPLARYLDVHHLLATRLFCDLNGKYTGVIDGEVMIGSGKRHAVNQFIAKQRANASFCYAYGDHPSDIEFLNCVGFPSVVAGNSALEQIARERGWPIL</sequence>
<dbReference type="NCBIfam" id="TIGR01490">
    <property type="entry name" value="HAD-SF-IB-hyp1"/>
    <property type="match status" value="1"/>
</dbReference>
<keyword evidence="3" id="KW-0460">Magnesium</keyword>
<dbReference type="SUPFAM" id="SSF56784">
    <property type="entry name" value="HAD-like"/>
    <property type="match status" value="1"/>
</dbReference>
<keyword evidence="2 4" id="KW-0378">Hydrolase</keyword>
<dbReference type="PANTHER" id="PTHR43344">
    <property type="entry name" value="PHOSPHOSERINE PHOSPHATASE"/>
    <property type="match status" value="1"/>
</dbReference>
<keyword evidence="5" id="KW-1185">Reference proteome</keyword>
<proteinExistence type="predicted"/>
<dbReference type="OrthoDB" id="8456564at2"/>
<evidence type="ECO:0000256" key="2">
    <source>
        <dbReference type="ARBA" id="ARBA00022801"/>
    </source>
</evidence>
<dbReference type="Gene3D" id="1.20.1440.100">
    <property type="entry name" value="SG protein - dephosphorylation function"/>
    <property type="match status" value="1"/>
</dbReference>
<dbReference type="RefSeq" id="WP_113945538.1">
    <property type="nucleotide sequence ID" value="NZ_JBHEEG010000009.1"/>
</dbReference>
<gene>
    <name evidence="4" type="ORF">DFR47_107121</name>
</gene>
<dbReference type="GO" id="GO:0046872">
    <property type="term" value="F:metal ion binding"/>
    <property type="evidence" value="ECO:0007669"/>
    <property type="project" value="UniProtKB-KW"/>
</dbReference>
<dbReference type="InterPro" id="IPR036412">
    <property type="entry name" value="HAD-like_sf"/>
</dbReference>
<comment type="caution">
    <text evidence="4">The sequence shown here is derived from an EMBL/GenBank/DDBJ whole genome shotgun (WGS) entry which is preliminary data.</text>
</comment>
<keyword evidence="1" id="KW-0479">Metal-binding</keyword>
<dbReference type="Proteomes" id="UP000252893">
    <property type="component" value="Unassembled WGS sequence"/>
</dbReference>
<dbReference type="NCBIfam" id="TIGR01488">
    <property type="entry name" value="HAD-SF-IB"/>
    <property type="match status" value="1"/>
</dbReference>
<evidence type="ECO:0000256" key="1">
    <source>
        <dbReference type="ARBA" id="ARBA00022723"/>
    </source>
</evidence>
<dbReference type="AlphaFoldDB" id="A0A366DQ66"/>
<protein>
    <submittedName>
        <fullName evidence="4">HAD superfamily hydrolase (TIGR01490 family)</fullName>
    </submittedName>
</protein>
<reference evidence="4 5" key="1">
    <citation type="submission" date="2018-06" db="EMBL/GenBank/DDBJ databases">
        <title>Genomic Encyclopedia of Type Strains, Phase IV (KMG-IV): sequencing the most valuable type-strain genomes for metagenomic binning, comparative biology and taxonomic classification.</title>
        <authorList>
            <person name="Goeker M."/>
        </authorList>
    </citation>
    <scope>NUCLEOTIDE SEQUENCE [LARGE SCALE GENOMIC DNA]</scope>
    <source>
        <strain evidence="4 5">DSM 25619</strain>
    </source>
</reference>
<dbReference type="Pfam" id="PF12710">
    <property type="entry name" value="HAD"/>
    <property type="match status" value="1"/>
</dbReference>
<dbReference type="InterPro" id="IPR006385">
    <property type="entry name" value="HAD_hydro_SerB1"/>
</dbReference>
<dbReference type="PANTHER" id="PTHR43344:SF13">
    <property type="entry name" value="PHOSPHATASE RV3661-RELATED"/>
    <property type="match status" value="1"/>
</dbReference>
<evidence type="ECO:0000313" key="4">
    <source>
        <dbReference type="EMBL" id="RBO92222.1"/>
    </source>
</evidence>
<accession>A0A366DQ66</accession>
<dbReference type="InterPro" id="IPR023214">
    <property type="entry name" value="HAD_sf"/>
</dbReference>
<evidence type="ECO:0000313" key="5">
    <source>
        <dbReference type="Proteomes" id="UP000252893"/>
    </source>
</evidence>